<dbReference type="PANTHER" id="PTHR37490:SF2">
    <property type="match status" value="1"/>
</dbReference>
<dbReference type="Proteomes" id="UP000070700">
    <property type="component" value="Unassembled WGS sequence"/>
</dbReference>
<dbReference type="OrthoDB" id="426718at2759"/>
<dbReference type="Pfam" id="PF11913">
    <property type="entry name" value="DUF3431"/>
    <property type="match status" value="1"/>
</dbReference>
<dbReference type="InParanoid" id="A0A194X411"/>
<dbReference type="AlphaFoldDB" id="A0A194X411"/>
<dbReference type="KEGG" id="psco:LY89DRAFT_686522"/>
<name>A0A194X411_MOLSC</name>
<accession>A0A194X411</accession>
<keyword evidence="1" id="KW-1133">Transmembrane helix</keyword>
<organism evidence="2 3">
    <name type="scientific">Mollisia scopiformis</name>
    <name type="common">Conifer needle endophyte fungus</name>
    <name type="synonym">Phialocephala scopiformis</name>
    <dbReference type="NCBI Taxonomy" id="149040"/>
    <lineage>
        <taxon>Eukaryota</taxon>
        <taxon>Fungi</taxon>
        <taxon>Dikarya</taxon>
        <taxon>Ascomycota</taxon>
        <taxon>Pezizomycotina</taxon>
        <taxon>Leotiomycetes</taxon>
        <taxon>Helotiales</taxon>
        <taxon>Mollisiaceae</taxon>
        <taxon>Mollisia</taxon>
    </lineage>
</organism>
<sequence length="297" mass="33696">MALTSHRTRRLLLFISKPLLSALFVTALLRLIFYPSSSSKKPINPHPHLSKALILATTASSNLTWLTPSLIESTHWDTYIYNTSLTPSLLPQNSRSSPSQLTVPLNKGNEAMPYLTFLTTHYHTLPSLMFFHHDHSQAWHQPFSSSFELRHLNPLTVLRDGYVSPRCLPGCENVIELSGDVVPLEEMGTATREVQISTLLHNFWLDKNGNRQKIPEKIAAPCCAQFAVSREAVRRRSLAEWEALRDWLVQTELGSRQSGRLLEWTWHLWFGKEAVFCPEEEKCLCDVYGVGECGGEL</sequence>
<protein>
    <submittedName>
        <fullName evidence="2">Uncharacterized protein</fullName>
    </submittedName>
</protein>
<keyword evidence="1" id="KW-0812">Transmembrane</keyword>
<dbReference type="RefSeq" id="XP_018069280.1">
    <property type="nucleotide sequence ID" value="XM_018215306.1"/>
</dbReference>
<keyword evidence="3" id="KW-1185">Reference proteome</keyword>
<reference evidence="2 3" key="1">
    <citation type="submission" date="2015-10" db="EMBL/GenBank/DDBJ databases">
        <title>Full genome of DAOMC 229536 Phialocephala scopiformis, a fungal endophyte of spruce producing the potent anti-insectan compound rugulosin.</title>
        <authorList>
            <consortium name="DOE Joint Genome Institute"/>
            <person name="Walker A.K."/>
            <person name="Frasz S.L."/>
            <person name="Seifert K.A."/>
            <person name="Miller J.D."/>
            <person name="Mondo S.J."/>
            <person name="Labutti K."/>
            <person name="Lipzen A."/>
            <person name="Dockter R."/>
            <person name="Kennedy M."/>
            <person name="Grigoriev I.V."/>
            <person name="Spatafora J.W."/>
        </authorList>
    </citation>
    <scope>NUCLEOTIDE SEQUENCE [LARGE SCALE GENOMIC DNA]</scope>
    <source>
        <strain evidence="2 3">CBS 120377</strain>
    </source>
</reference>
<feature type="transmembrane region" description="Helical" evidence="1">
    <location>
        <begin position="12"/>
        <end position="33"/>
    </location>
</feature>
<gene>
    <name evidence="2" type="ORF">LY89DRAFT_686522</name>
</gene>
<dbReference type="PANTHER" id="PTHR37490">
    <property type="entry name" value="EXPRESSED PROTEIN"/>
    <property type="match status" value="1"/>
</dbReference>
<dbReference type="EMBL" id="KQ947419">
    <property type="protein sequence ID" value="KUJ14925.1"/>
    <property type="molecule type" value="Genomic_DNA"/>
</dbReference>
<dbReference type="GeneID" id="28825032"/>
<evidence type="ECO:0000313" key="2">
    <source>
        <dbReference type="EMBL" id="KUJ14925.1"/>
    </source>
</evidence>
<dbReference type="InterPro" id="IPR021838">
    <property type="entry name" value="DUF3431"/>
</dbReference>
<proteinExistence type="predicted"/>
<evidence type="ECO:0000256" key="1">
    <source>
        <dbReference type="SAM" id="Phobius"/>
    </source>
</evidence>
<evidence type="ECO:0000313" key="3">
    <source>
        <dbReference type="Proteomes" id="UP000070700"/>
    </source>
</evidence>
<keyword evidence="1" id="KW-0472">Membrane</keyword>